<feature type="region of interest" description="Disordered" evidence="1">
    <location>
        <begin position="354"/>
        <end position="511"/>
    </location>
</feature>
<evidence type="ECO:0000256" key="1">
    <source>
        <dbReference type="SAM" id="MobiDB-lite"/>
    </source>
</evidence>
<reference evidence="2 3" key="1">
    <citation type="submission" date="2015-10" db="EMBL/GenBank/DDBJ databases">
        <title>Full genome of DAOMC 229536 Phialocephala scopiformis, a fungal endophyte of spruce producing the potent anti-insectan compound rugulosin.</title>
        <authorList>
            <consortium name="DOE Joint Genome Institute"/>
            <person name="Walker A.K."/>
            <person name="Frasz S.L."/>
            <person name="Seifert K.A."/>
            <person name="Miller J.D."/>
            <person name="Mondo S.J."/>
            <person name="Labutti K."/>
            <person name="Lipzen A."/>
            <person name="Dockter R."/>
            <person name="Kennedy M."/>
            <person name="Grigoriev I.V."/>
            <person name="Spatafora J.W."/>
        </authorList>
    </citation>
    <scope>NUCLEOTIDE SEQUENCE [LARGE SCALE GENOMIC DNA]</scope>
    <source>
        <strain evidence="2 3">CBS 120377</strain>
    </source>
</reference>
<feature type="compositionally biased region" description="Polar residues" evidence="1">
    <location>
        <begin position="499"/>
        <end position="511"/>
    </location>
</feature>
<dbReference type="InParanoid" id="A0A194X8Z4"/>
<organism evidence="2 3">
    <name type="scientific">Mollisia scopiformis</name>
    <name type="common">Conifer needle endophyte fungus</name>
    <name type="synonym">Phialocephala scopiformis</name>
    <dbReference type="NCBI Taxonomy" id="149040"/>
    <lineage>
        <taxon>Eukaryota</taxon>
        <taxon>Fungi</taxon>
        <taxon>Dikarya</taxon>
        <taxon>Ascomycota</taxon>
        <taxon>Pezizomycotina</taxon>
        <taxon>Leotiomycetes</taxon>
        <taxon>Helotiales</taxon>
        <taxon>Mollisiaceae</taxon>
        <taxon>Mollisia</taxon>
    </lineage>
</organism>
<evidence type="ECO:0000313" key="2">
    <source>
        <dbReference type="EMBL" id="KUJ16257.1"/>
    </source>
</evidence>
<sequence length="677" mass="75590">MQSMSMNSPPFMPDTHGFDNMHEPGPSDMSPYQQQYYAGNVFHDNDPFANQGAFSFANGYHGYHAAPTHAPGIGFGHHGPFNSNFGAVNTMKNEHAGPSTGYHDAGFVGGPEQMQHPGTGMASLKENHDEASISNFDGAPEHDVSQHDVPQAVLKIRDSDDFFAQLRKRIVEQRLKKSKALIDNGDKVDFPETADEQQKYIKKLMVAIKDTSDILDKPCKNGSPAQAAQRLQRGYYPDEDIELACWHVLLGLRDSQLGVILVEPYHGYRYEEYTSFETRFGAVLETLRQSKAACKQLLDPAFVDRLCDAPDSELSTKLANKKVNAERDTQNEIGRKVLNGKMDDDELADLNLKAEEEDIERTPSGRRRRTPRALGRIVRGKVGVSTPKRHTPSSSNGKAVSTPKRKGTSKVKRENESDDEDSAQSTDSDLDNEPTPRGVVPRQSATTQNRGSSKRKAKPVNYAEVDADAEDDSDEPYTPSKKSRTTNRTAKGKQAVTKGKQSVTNRAQVGTSALSTYGPEAETRGLDPEMKGIYESYRIMVCRLLSIDPEEGEKFKLTDLRRYARAYNMQYKDVVFYDSSANPTWHYVGHRVFSENGLQVAEHFAQVNPIFQRLAKVRGDLDNTGAFVRDAPFSEGFFTVGDELDNRALGVIDNEFDIDNDLYDRTQGAYDYDYDFN</sequence>
<dbReference type="RefSeq" id="XP_018070612.1">
    <property type="nucleotide sequence ID" value="XM_018221157.1"/>
</dbReference>
<dbReference type="KEGG" id="psco:LY89DRAFT_748795"/>
<dbReference type="OrthoDB" id="4851482at2759"/>
<protein>
    <submittedName>
        <fullName evidence="2">Uncharacterized protein</fullName>
    </submittedName>
</protein>
<dbReference type="EMBL" id="KQ947416">
    <property type="protein sequence ID" value="KUJ16257.1"/>
    <property type="molecule type" value="Genomic_DNA"/>
</dbReference>
<keyword evidence="3" id="KW-1185">Reference proteome</keyword>
<dbReference type="AlphaFoldDB" id="A0A194X8Z4"/>
<dbReference type="Proteomes" id="UP000070700">
    <property type="component" value="Unassembled WGS sequence"/>
</dbReference>
<proteinExistence type="predicted"/>
<feature type="compositionally biased region" description="Acidic residues" evidence="1">
    <location>
        <begin position="465"/>
        <end position="475"/>
    </location>
</feature>
<dbReference type="GeneID" id="28830883"/>
<evidence type="ECO:0000313" key="3">
    <source>
        <dbReference type="Proteomes" id="UP000070700"/>
    </source>
</evidence>
<name>A0A194X8Z4_MOLSC</name>
<gene>
    <name evidence="2" type="ORF">LY89DRAFT_748795</name>
</gene>
<accession>A0A194X8Z4</accession>
<feature type="compositionally biased region" description="Acidic residues" evidence="1">
    <location>
        <begin position="416"/>
        <end position="432"/>
    </location>
</feature>
<feature type="region of interest" description="Disordered" evidence="1">
    <location>
        <begin position="1"/>
        <end position="29"/>
    </location>
</feature>